<dbReference type="InterPro" id="IPR010218">
    <property type="entry name" value="NADH_DH_suC"/>
</dbReference>
<dbReference type="AlphaFoldDB" id="A0A8T7M114"/>
<evidence type="ECO:0000259" key="5">
    <source>
        <dbReference type="Pfam" id="PF00329"/>
    </source>
</evidence>
<comment type="subunit">
    <text evidence="3">NDH-1 is composed of 14 different subunits. Subunits NuoB, C, D, E, F, and G constitute the peripheral sector of the complex.</text>
</comment>
<name>A0A8T7M114_9CHLR</name>
<dbReference type="HAMAP" id="MF_01357">
    <property type="entry name" value="NDH1_NuoC"/>
    <property type="match status" value="1"/>
</dbReference>
<feature type="domain" description="NADH:ubiquinone oxidoreductase 30kDa subunit" evidence="5">
    <location>
        <begin position="11"/>
        <end position="129"/>
    </location>
</feature>
<comment type="similarity">
    <text evidence="1 3">Belongs to the complex I 30 kDa subunit family.</text>
</comment>
<dbReference type="GO" id="GO:0005886">
    <property type="term" value="C:plasma membrane"/>
    <property type="evidence" value="ECO:0007669"/>
    <property type="project" value="UniProtKB-SubCell"/>
</dbReference>
<comment type="catalytic activity">
    <reaction evidence="3">
        <text>a quinone + NADH + 5 H(+)(in) = a quinol + NAD(+) + 4 H(+)(out)</text>
        <dbReference type="Rhea" id="RHEA:57888"/>
        <dbReference type="ChEBI" id="CHEBI:15378"/>
        <dbReference type="ChEBI" id="CHEBI:24646"/>
        <dbReference type="ChEBI" id="CHEBI:57540"/>
        <dbReference type="ChEBI" id="CHEBI:57945"/>
        <dbReference type="ChEBI" id="CHEBI:132124"/>
    </reaction>
</comment>
<dbReference type="InterPro" id="IPR037232">
    <property type="entry name" value="NADH_quin_OxRdtase_su_C/D-like"/>
</dbReference>
<dbReference type="Proteomes" id="UP000521676">
    <property type="component" value="Unassembled WGS sequence"/>
</dbReference>
<gene>
    <name evidence="3" type="primary">nuoC</name>
    <name evidence="6" type="ORF">HXX08_04950</name>
</gene>
<keyword evidence="3" id="KW-1003">Cell membrane</keyword>
<proteinExistence type="inferred from homology"/>
<evidence type="ECO:0000313" key="7">
    <source>
        <dbReference type="Proteomes" id="UP000521676"/>
    </source>
</evidence>
<comment type="subcellular location">
    <subcellularLocation>
        <location evidence="3">Cell membrane</location>
        <topology evidence="3">Peripheral membrane protein</topology>
        <orientation evidence="3">Cytoplasmic side</orientation>
    </subcellularLocation>
</comment>
<sequence>MRAADGTPTFIVPADELLEVLQYLRDEARFTMLEDVTAVDWKKEPRFQLVYNLLSLERASVIRIKVNLPGENPIVSSVTALFPGANWYEREVFDLFGITFTEHPDLRRIEMPDDWQGHPLRKDYPITGPRRPVMPANQFRPVGRSNS</sequence>
<comment type="function">
    <text evidence="3">NDH-1 shuttles electrons from NADH, via FMN and iron-sulfur (Fe-S) centers, to quinones in the respiratory chain. The immediate electron acceptor for the enzyme in this species is believed to be ubiquinone. Couples the redox reaction to proton translocation (for every two electrons transferred, four hydrogen ions are translocated across the cytoplasmic membrane), and thus conserves the redox energy in a proton gradient.</text>
</comment>
<organism evidence="6 7">
    <name type="scientific">Candidatus Chlorohelix allophototropha</name>
    <dbReference type="NCBI Taxonomy" id="3003348"/>
    <lineage>
        <taxon>Bacteria</taxon>
        <taxon>Bacillati</taxon>
        <taxon>Chloroflexota</taxon>
        <taxon>Chloroflexia</taxon>
        <taxon>Candidatus Chloroheliales</taxon>
        <taxon>Candidatus Chloroheliaceae</taxon>
        <taxon>Candidatus Chlorohelix</taxon>
    </lineage>
</organism>
<dbReference type="SUPFAM" id="SSF143243">
    <property type="entry name" value="Nqo5-like"/>
    <property type="match status" value="1"/>
</dbReference>
<dbReference type="GO" id="GO:0008137">
    <property type="term" value="F:NADH dehydrogenase (ubiquinone) activity"/>
    <property type="evidence" value="ECO:0007669"/>
    <property type="project" value="InterPro"/>
</dbReference>
<evidence type="ECO:0000256" key="4">
    <source>
        <dbReference type="SAM" id="MobiDB-lite"/>
    </source>
</evidence>
<evidence type="ECO:0000256" key="2">
    <source>
        <dbReference type="ARBA" id="ARBA00022448"/>
    </source>
</evidence>
<dbReference type="PANTHER" id="PTHR10884">
    <property type="entry name" value="NADH DEHYDROGENASE UBIQUINONE IRON-SULFUR PROTEIN 3"/>
    <property type="match status" value="1"/>
</dbReference>
<reference evidence="6 7" key="1">
    <citation type="submission" date="2020-06" db="EMBL/GenBank/DDBJ databases">
        <title>Anoxygenic phototrophic Chloroflexota member uses a Type I reaction center.</title>
        <authorList>
            <person name="Tsuji J.M."/>
            <person name="Shaw N.A."/>
            <person name="Nagashima S."/>
            <person name="Venkiteswaran J."/>
            <person name="Schiff S.L."/>
            <person name="Hanada S."/>
            <person name="Tank M."/>
            <person name="Neufeld J.D."/>
        </authorList>
    </citation>
    <scope>NUCLEOTIDE SEQUENCE [LARGE SCALE GENOMIC DNA]</scope>
    <source>
        <strain evidence="6">L227-S17</strain>
    </source>
</reference>
<dbReference type="Gene3D" id="3.30.460.80">
    <property type="entry name" value="NADH:ubiquinone oxidoreductase, 30kDa subunit"/>
    <property type="match status" value="1"/>
</dbReference>
<keyword evidence="3" id="KW-0830">Ubiquinone</keyword>
<keyword evidence="3" id="KW-0520">NAD</keyword>
<dbReference type="InterPro" id="IPR001268">
    <property type="entry name" value="NADH_UbQ_OxRdtase_30kDa_su"/>
</dbReference>
<comment type="caution">
    <text evidence="6">The sequence shown here is derived from an EMBL/GenBank/DDBJ whole genome shotgun (WGS) entry which is preliminary data.</text>
</comment>
<feature type="region of interest" description="Disordered" evidence="4">
    <location>
        <begin position="120"/>
        <end position="147"/>
    </location>
</feature>
<dbReference type="EC" id="7.1.1.-" evidence="3"/>
<dbReference type="Pfam" id="PF00329">
    <property type="entry name" value="Complex1_30kDa"/>
    <property type="match status" value="1"/>
</dbReference>
<keyword evidence="3" id="KW-1278">Translocase</keyword>
<evidence type="ECO:0000256" key="3">
    <source>
        <dbReference type="HAMAP-Rule" id="MF_01357"/>
    </source>
</evidence>
<dbReference type="EMBL" id="JACATZ010000001">
    <property type="protein sequence ID" value="NWJ45211.1"/>
    <property type="molecule type" value="Genomic_DNA"/>
</dbReference>
<dbReference type="GO" id="GO:0048038">
    <property type="term" value="F:quinone binding"/>
    <property type="evidence" value="ECO:0007669"/>
    <property type="project" value="UniProtKB-KW"/>
</dbReference>
<evidence type="ECO:0000313" key="6">
    <source>
        <dbReference type="EMBL" id="NWJ45211.1"/>
    </source>
</evidence>
<evidence type="ECO:0000256" key="1">
    <source>
        <dbReference type="ARBA" id="ARBA00007569"/>
    </source>
</evidence>
<dbReference type="PANTHER" id="PTHR10884:SF14">
    <property type="entry name" value="NADH DEHYDROGENASE [UBIQUINONE] IRON-SULFUR PROTEIN 3, MITOCHONDRIAL"/>
    <property type="match status" value="1"/>
</dbReference>
<keyword evidence="3" id="KW-0874">Quinone</keyword>
<keyword evidence="2 3" id="KW-0813">Transport</keyword>
<keyword evidence="3" id="KW-0472">Membrane</keyword>
<dbReference type="NCBIfam" id="TIGR01961">
    <property type="entry name" value="NuoC_fam"/>
    <property type="match status" value="1"/>
</dbReference>
<accession>A0A8T7M114</accession>
<dbReference type="GO" id="GO:0050136">
    <property type="term" value="F:NADH dehydrogenase (quinone) (non-electrogenic) activity"/>
    <property type="evidence" value="ECO:0007669"/>
    <property type="project" value="UniProtKB-UniRule"/>
</dbReference>
<protein>
    <recommendedName>
        <fullName evidence="3">NADH-quinone oxidoreductase subunit C</fullName>
        <ecNumber evidence="3">7.1.1.-</ecNumber>
    </recommendedName>
    <alternativeName>
        <fullName evidence="3">NADH dehydrogenase I subunit C</fullName>
    </alternativeName>
    <alternativeName>
        <fullName evidence="3">NDH-1 subunit C</fullName>
    </alternativeName>
</protein>